<reference evidence="1" key="1">
    <citation type="submission" date="2017-07" db="EMBL/GenBank/DDBJ databases">
        <title>Taro Niue Genome Assembly and Annotation.</title>
        <authorList>
            <person name="Atibalentja N."/>
            <person name="Keating K."/>
            <person name="Fields C.J."/>
        </authorList>
    </citation>
    <scope>NUCLEOTIDE SEQUENCE</scope>
    <source>
        <strain evidence="1">Niue_2</strain>
        <tissue evidence="1">Leaf</tissue>
    </source>
</reference>
<sequence>MPAGFPLPVFYYPCGGHDEHSYGVSNRVIFPHCASCSFASALSFVGETSQQRQGARRAEETGR</sequence>
<proteinExistence type="predicted"/>
<organism evidence="1 2">
    <name type="scientific">Colocasia esculenta</name>
    <name type="common">Wild taro</name>
    <name type="synonym">Arum esculentum</name>
    <dbReference type="NCBI Taxonomy" id="4460"/>
    <lineage>
        <taxon>Eukaryota</taxon>
        <taxon>Viridiplantae</taxon>
        <taxon>Streptophyta</taxon>
        <taxon>Embryophyta</taxon>
        <taxon>Tracheophyta</taxon>
        <taxon>Spermatophyta</taxon>
        <taxon>Magnoliopsida</taxon>
        <taxon>Liliopsida</taxon>
        <taxon>Araceae</taxon>
        <taxon>Aroideae</taxon>
        <taxon>Colocasieae</taxon>
        <taxon>Colocasia</taxon>
    </lineage>
</organism>
<protein>
    <submittedName>
        <fullName evidence="1">Uncharacterized protein</fullName>
    </submittedName>
</protein>
<dbReference type="AlphaFoldDB" id="A0A843UHN7"/>
<evidence type="ECO:0000313" key="2">
    <source>
        <dbReference type="Proteomes" id="UP000652761"/>
    </source>
</evidence>
<keyword evidence="2" id="KW-1185">Reference proteome</keyword>
<name>A0A843UHN7_COLES</name>
<gene>
    <name evidence="1" type="ORF">Taro_013874</name>
</gene>
<dbReference type="Proteomes" id="UP000652761">
    <property type="component" value="Unassembled WGS sequence"/>
</dbReference>
<comment type="caution">
    <text evidence="1">The sequence shown here is derived from an EMBL/GenBank/DDBJ whole genome shotgun (WGS) entry which is preliminary data.</text>
</comment>
<accession>A0A843UHN7</accession>
<evidence type="ECO:0000313" key="1">
    <source>
        <dbReference type="EMBL" id="MQL81400.1"/>
    </source>
</evidence>
<dbReference type="EMBL" id="NMUH01000565">
    <property type="protein sequence ID" value="MQL81400.1"/>
    <property type="molecule type" value="Genomic_DNA"/>
</dbReference>